<name>A0A1M5V9A9_9BRAD</name>
<dbReference type="Proteomes" id="UP000190675">
    <property type="component" value="Chromosome I"/>
</dbReference>
<evidence type="ECO:0000313" key="1">
    <source>
        <dbReference type="EMBL" id="SHH71839.1"/>
    </source>
</evidence>
<organism evidence="1 2">
    <name type="scientific">Bradyrhizobium erythrophlei</name>
    <dbReference type="NCBI Taxonomy" id="1437360"/>
    <lineage>
        <taxon>Bacteria</taxon>
        <taxon>Pseudomonadati</taxon>
        <taxon>Pseudomonadota</taxon>
        <taxon>Alphaproteobacteria</taxon>
        <taxon>Hyphomicrobiales</taxon>
        <taxon>Nitrobacteraceae</taxon>
        <taxon>Bradyrhizobium</taxon>
    </lineage>
</organism>
<sequence>MALLTTVNVVEPSPEEIPHRACAMGYLSESARFHRCRRQNRDHRPASNMRPVSWSQNAHWCAVAKFVSVVGVGGTSDCIT</sequence>
<protein>
    <submittedName>
        <fullName evidence="1">Uncharacterized protein</fullName>
    </submittedName>
</protein>
<dbReference type="EMBL" id="LT670818">
    <property type="protein sequence ID" value="SHH71839.1"/>
    <property type="molecule type" value="Genomic_DNA"/>
</dbReference>
<gene>
    <name evidence="1" type="ORF">SAMN05444169_9024</name>
</gene>
<proteinExistence type="predicted"/>
<evidence type="ECO:0000313" key="2">
    <source>
        <dbReference type="Proteomes" id="UP000190675"/>
    </source>
</evidence>
<reference evidence="1 2" key="1">
    <citation type="submission" date="2016-11" db="EMBL/GenBank/DDBJ databases">
        <authorList>
            <person name="Jaros S."/>
            <person name="Januszkiewicz K."/>
            <person name="Wedrychowicz H."/>
        </authorList>
    </citation>
    <scope>NUCLEOTIDE SEQUENCE [LARGE SCALE GENOMIC DNA]</scope>
    <source>
        <strain evidence="1 2">GAS242</strain>
    </source>
</reference>
<dbReference type="AlphaFoldDB" id="A0A1M5V9A9"/>
<accession>A0A1M5V9A9</accession>